<dbReference type="AlphaFoldDB" id="W0EF34"/>
<dbReference type="Pfam" id="PF02465">
    <property type="entry name" value="FliD_N"/>
    <property type="match status" value="1"/>
</dbReference>
<dbReference type="InterPro" id="IPR003481">
    <property type="entry name" value="FliD_N"/>
</dbReference>
<keyword evidence="8" id="KW-0969">Cilium</keyword>
<name>W0EF34_9FIRM</name>
<keyword evidence="8" id="KW-0282">Flagellum</keyword>
<gene>
    <name evidence="8" type="ORF">DESME_12765</name>
</gene>
<comment type="function">
    <text evidence="5">Required for morphogenesis and for the elongation of the flagellar filament by facilitating polymerization of the flagellin monomers at the tip of growing filament. Forms a capping structure, which prevents flagellin subunits (transported through the central channel of the flagellum) from leaking out without polymerization at the distal end.</text>
</comment>
<dbReference type="KEGG" id="dmt:DESME_12765"/>
<dbReference type="InterPro" id="IPR010809">
    <property type="entry name" value="FliD_C"/>
</dbReference>
<evidence type="ECO:0000256" key="5">
    <source>
        <dbReference type="RuleBase" id="RU362066"/>
    </source>
</evidence>
<sequence length="763" mass="79580">MTIGSIGGTYGLSGSGMDIDAIVKKLMTGQQAKADALLQKKTIAQWQKAAYNSMYVDINNFRTTLFDYKLQGTLSPNKVSSSNPSNTSVATVSASADAADVNHSLVVAQLADGIKLTSTASLSPAGTTIDRTSIATQLYAGVAINDISVTITNGSSSTTIAVNPNGTLNDFVSQINNAGINVTANYDSTLDRFFLTTNNSGSNAAISFAGSNASGMTFLDKLKLPLLSGSNISSSSQVQTTLAYINPALSLGSQFTNLTNSTLKLTNSNGTTQIISIGTGNSLNDLMGAINAGTNATASFDSTTGKFSITPTNGGTLSIDGSDQSAKDLFAQLHLPANFNSGKVTTSITGVYTPVAFNAGSALNTQFGEFSTFTSGQTFTLKIATGTDTPTSVTIDPTVDSLNSMLTKISSVTNVSATYDSTTGKVMLSSTNGKSLNFTGSDAAGTSFLVNTLKLQQSGHDAVFKLDGVSLTEASNSFNISGVTYNLTGVSTNAAMLSTSVMDTTVGEVTNISVTSDVDKAVASIQSLVDSYNKILAEVNGKLNETRYKDYLPLTDDQKAAMKDSDITAWNAKAQSGMLHNDTTLTSLVNSMRNAFSGPVSGIPATNVNGSFITYNSAASIGITTGDYTEGGKLYLDTNKLRTALQANPNVLNQLFGASGQTTTGGVTTTDTQKQGIAGRLYDGIKTSLDQLVEIAGASAQIDTKSNYAKKISDYTKQISNQADRFSTMESAYYKKFNAMEVALQQMNSQSSWLSSQLSSIGG</sequence>
<evidence type="ECO:0000256" key="4">
    <source>
        <dbReference type="ARBA" id="ARBA00023143"/>
    </source>
</evidence>
<dbReference type="PANTHER" id="PTHR30288:SF0">
    <property type="entry name" value="FLAGELLAR HOOK-ASSOCIATED PROTEIN 2"/>
    <property type="match status" value="1"/>
</dbReference>
<protein>
    <recommendedName>
        <fullName evidence="5">Flagellar hook-associated protein 2</fullName>
        <shortName evidence="5">HAP2</shortName>
    </recommendedName>
    <alternativeName>
        <fullName evidence="5">Flagellar cap protein</fullName>
    </alternativeName>
</protein>
<evidence type="ECO:0000256" key="2">
    <source>
        <dbReference type="ARBA" id="ARBA00011255"/>
    </source>
</evidence>
<keyword evidence="8" id="KW-0966">Cell projection</keyword>
<dbReference type="RefSeq" id="WP_006715960.1">
    <property type="nucleotide sequence ID" value="NZ_CP007032.1"/>
</dbReference>
<evidence type="ECO:0000256" key="1">
    <source>
        <dbReference type="ARBA" id="ARBA00009764"/>
    </source>
</evidence>
<comment type="similarity">
    <text evidence="1 5">Belongs to the FliD family.</text>
</comment>
<dbReference type="InterPro" id="IPR040026">
    <property type="entry name" value="FliD"/>
</dbReference>
<keyword evidence="4 5" id="KW-0975">Bacterial flagellum</keyword>
<proteinExistence type="inferred from homology"/>
<dbReference type="GO" id="GO:0009424">
    <property type="term" value="C:bacterial-type flagellum hook"/>
    <property type="evidence" value="ECO:0007669"/>
    <property type="project" value="UniProtKB-UniRule"/>
</dbReference>
<dbReference type="eggNOG" id="COG1345">
    <property type="taxonomic scope" value="Bacteria"/>
</dbReference>
<evidence type="ECO:0000313" key="8">
    <source>
        <dbReference type="EMBL" id="AHF07799.1"/>
    </source>
</evidence>
<feature type="domain" description="Flagellar hook-associated protein 2 N-terminal" evidence="6">
    <location>
        <begin position="15"/>
        <end position="112"/>
    </location>
</feature>
<keyword evidence="9" id="KW-1185">Reference proteome</keyword>
<dbReference type="EMBL" id="CP007032">
    <property type="protein sequence ID" value="AHF07799.1"/>
    <property type="molecule type" value="Genomic_DNA"/>
</dbReference>
<reference evidence="8 9" key="1">
    <citation type="submission" date="2013-12" db="EMBL/GenBank/DDBJ databases">
        <authorList>
            <consortium name="DOE Joint Genome Institute"/>
            <person name="Smidt H."/>
            <person name="Huntemann M."/>
            <person name="Han J."/>
            <person name="Chen A."/>
            <person name="Kyrpides N."/>
            <person name="Mavromatis K."/>
            <person name="Markowitz V."/>
            <person name="Palaniappan K."/>
            <person name="Ivanova N."/>
            <person name="Schaumberg A."/>
            <person name="Pati A."/>
            <person name="Liolios K."/>
            <person name="Nordberg H.P."/>
            <person name="Cantor M.N."/>
            <person name="Hua S.X."/>
            <person name="Woyke T."/>
        </authorList>
    </citation>
    <scope>NUCLEOTIDE SEQUENCE [LARGE SCALE GENOMIC DNA]</scope>
    <source>
        <strain evidence="9">DSM 15288</strain>
    </source>
</reference>
<dbReference type="Proteomes" id="UP000010847">
    <property type="component" value="Chromosome"/>
</dbReference>
<evidence type="ECO:0000313" key="9">
    <source>
        <dbReference type="Proteomes" id="UP000010847"/>
    </source>
</evidence>
<dbReference type="GO" id="GO:0005576">
    <property type="term" value="C:extracellular region"/>
    <property type="evidence" value="ECO:0007669"/>
    <property type="project" value="UniProtKB-SubCell"/>
</dbReference>
<organism evidence="8 9">
    <name type="scientific">Desulfitobacterium metallireducens DSM 15288</name>
    <dbReference type="NCBI Taxonomy" id="871968"/>
    <lineage>
        <taxon>Bacteria</taxon>
        <taxon>Bacillati</taxon>
        <taxon>Bacillota</taxon>
        <taxon>Clostridia</taxon>
        <taxon>Eubacteriales</taxon>
        <taxon>Desulfitobacteriaceae</taxon>
        <taxon>Desulfitobacterium</taxon>
    </lineage>
</organism>
<accession>W0EF34</accession>
<keyword evidence="3" id="KW-0175">Coiled coil</keyword>
<dbReference type="GO" id="GO:0071973">
    <property type="term" value="P:bacterial-type flagellum-dependent cell motility"/>
    <property type="evidence" value="ECO:0007669"/>
    <property type="project" value="TreeGrafter"/>
</dbReference>
<dbReference type="PANTHER" id="PTHR30288">
    <property type="entry name" value="FLAGELLAR CAP/ASSEMBLY PROTEIN FLID"/>
    <property type="match status" value="1"/>
</dbReference>
<dbReference type="GO" id="GO:0007155">
    <property type="term" value="P:cell adhesion"/>
    <property type="evidence" value="ECO:0007669"/>
    <property type="project" value="InterPro"/>
</dbReference>
<dbReference type="Pfam" id="PF07195">
    <property type="entry name" value="FliD_C"/>
    <property type="match status" value="1"/>
</dbReference>
<evidence type="ECO:0000259" key="6">
    <source>
        <dbReference type="Pfam" id="PF02465"/>
    </source>
</evidence>
<comment type="subunit">
    <text evidence="2 5">Homopentamer.</text>
</comment>
<comment type="subcellular location">
    <subcellularLocation>
        <location evidence="5">Secreted</location>
    </subcellularLocation>
    <subcellularLocation>
        <location evidence="5">Bacterial flagellum</location>
    </subcellularLocation>
</comment>
<dbReference type="HOGENOM" id="CLU_015182_0_0_9"/>
<keyword evidence="5" id="KW-0964">Secreted</keyword>
<dbReference type="GO" id="GO:0009421">
    <property type="term" value="C:bacterial-type flagellum filament cap"/>
    <property type="evidence" value="ECO:0007669"/>
    <property type="project" value="InterPro"/>
</dbReference>
<evidence type="ECO:0000259" key="7">
    <source>
        <dbReference type="Pfam" id="PF07195"/>
    </source>
</evidence>
<dbReference type="STRING" id="871968.DESME_12765"/>
<dbReference type="OrthoDB" id="9776025at2"/>
<feature type="domain" description="Flagellar hook-associated protein 2 C-terminal" evidence="7">
    <location>
        <begin position="459"/>
        <end position="749"/>
    </location>
</feature>
<evidence type="ECO:0000256" key="3">
    <source>
        <dbReference type="ARBA" id="ARBA00023054"/>
    </source>
</evidence>